<dbReference type="InterPro" id="IPR027417">
    <property type="entry name" value="P-loop_NTPase"/>
</dbReference>
<organism evidence="2 3">
    <name type="scientific">Aduncisulcus paluster</name>
    <dbReference type="NCBI Taxonomy" id="2918883"/>
    <lineage>
        <taxon>Eukaryota</taxon>
        <taxon>Metamonada</taxon>
        <taxon>Carpediemonas-like organisms</taxon>
        <taxon>Aduncisulcus</taxon>
    </lineage>
</organism>
<name>A0ABQ5KEG5_9EUKA</name>
<feature type="non-terminal residue" evidence="2">
    <location>
        <position position="106"/>
    </location>
</feature>
<dbReference type="EMBL" id="BQXS01009188">
    <property type="protein sequence ID" value="GKT30935.1"/>
    <property type="molecule type" value="Genomic_DNA"/>
</dbReference>
<comment type="caution">
    <text evidence="2">The sequence shown here is derived from an EMBL/GenBank/DDBJ whole genome shotgun (WGS) entry which is preliminary data.</text>
</comment>
<accession>A0ABQ5KEG5</accession>
<evidence type="ECO:0000313" key="2">
    <source>
        <dbReference type="EMBL" id="GKT30935.1"/>
    </source>
</evidence>
<gene>
    <name evidence="2" type="ORF">ADUPG1_005692</name>
</gene>
<dbReference type="Pfam" id="PF01712">
    <property type="entry name" value="dNK"/>
    <property type="match status" value="1"/>
</dbReference>
<reference evidence="2" key="1">
    <citation type="submission" date="2022-03" db="EMBL/GenBank/DDBJ databases">
        <title>Draft genome sequence of Aduncisulcus paluster, a free-living microaerophilic Fornicata.</title>
        <authorList>
            <person name="Yuyama I."/>
            <person name="Kume K."/>
            <person name="Tamura T."/>
            <person name="Inagaki Y."/>
            <person name="Hashimoto T."/>
        </authorList>
    </citation>
    <scope>NUCLEOTIDE SEQUENCE</scope>
    <source>
        <strain evidence="2">NY0171</strain>
    </source>
</reference>
<dbReference type="PANTHER" id="PTHR10513">
    <property type="entry name" value="DEOXYNUCLEOSIDE KINASE"/>
    <property type="match status" value="1"/>
</dbReference>
<evidence type="ECO:0000313" key="3">
    <source>
        <dbReference type="Proteomes" id="UP001057375"/>
    </source>
</evidence>
<dbReference type="InterPro" id="IPR031314">
    <property type="entry name" value="DNK_dom"/>
</dbReference>
<dbReference type="Gene3D" id="3.40.50.300">
    <property type="entry name" value="P-loop containing nucleotide triphosphate hydrolases"/>
    <property type="match status" value="1"/>
</dbReference>
<feature type="domain" description="Deoxynucleoside kinase" evidence="1">
    <location>
        <begin position="3"/>
        <end position="103"/>
    </location>
</feature>
<feature type="non-terminal residue" evidence="2">
    <location>
        <position position="1"/>
    </location>
</feature>
<sequence length="106" mass="12543">SEALHVPMYEELLSDDKGSMAQRMLDRFYADQKRWSAIIQVMFLNDRFRDIKKVDSTGEAAIFDRSIYGDEIFAKTIHDRGQMSRDEFKIYKDLLHNMLMHINPPE</sequence>
<evidence type="ECO:0000259" key="1">
    <source>
        <dbReference type="Pfam" id="PF01712"/>
    </source>
</evidence>
<keyword evidence="3" id="KW-1185">Reference proteome</keyword>
<protein>
    <recommendedName>
        <fullName evidence="1">Deoxynucleoside kinase domain-containing protein</fullName>
    </recommendedName>
</protein>
<dbReference type="PANTHER" id="PTHR10513:SF35">
    <property type="entry name" value="DEOXYADENOSINE KINASE"/>
    <property type="match status" value="1"/>
</dbReference>
<dbReference type="InterPro" id="IPR050566">
    <property type="entry name" value="Deoxyribonucleoside_kinase"/>
</dbReference>
<proteinExistence type="predicted"/>
<dbReference type="Proteomes" id="UP001057375">
    <property type="component" value="Unassembled WGS sequence"/>
</dbReference>